<gene>
    <name evidence="1" type="ORF">PTT_05894</name>
</gene>
<dbReference type="AlphaFoldDB" id="E3RF93"/>
<protein>
    <submittedName>
        <fullName evidence="1">Uncharacterized protein</fullName>
    </submittedName>
</protein>
<accession>E3RF93</accession>
<dbReference type="EMBL" id="GL532667">
    <property type="protein sequence ID" value="EFQ95606.1"/>
    <property type="molecule type" value="Genomic_DNA"/>
</dbReference>
<name>E3RF93_PYRTT</name>
<dbReference type="KEGG" id="pte:PTT_05894"/>
<evidence type="ECO:0000313" key="2">
    <source>
        <dbReference type="Proteomes" id="UP000001067"/>
    </source>
</evidence>
<dbReference type="Proteomes" id="UP000001067">
    <property type="component" value="Unassembled WGS sequence"/>
</dbReference>
<organism evidence="2">
    <name type="scientific">Pyrenophora teres f. teres (strain 0-1)</name>
    <name type="common">Barley net blotch fungus</name>
    <name type="synonym">Drechslera teres f. teres</name>
    <dbReference type="NCBI Taxonomy" id="861557"/>
    <lineage>
        <taxon>Eukaryota</taxon>
        <taxon>Fungi</taxon>
        <taxon>Dikarya</taxon>
        <taxon>Ascomycota</taxon>
        <taxon>Pezizomycotina</taxon>
        <taxon>Dothideomycetes</taxon>
        <taxon>Pleosporomycetidae</taxon>
        <taxon>Pleosporales</taxon>
        <taxon>Pleosporineae</taxon>
        <taxon>Pleosporaceae</taxon>
        <taxon>Pyrenophora</taxon>
    </lineage>
</organism>
<proteinExistence type="predicted"/>
<sequence length="146" mass="15379">MSDYWFCPAERPAHGPITPYRPAAILTARAHCAMLSSILSTTSIPAHSTSGALANSAGPLVYFPDTCPHIANMAEGRRRESGCCDAIPVSIASVKSLCIKPNPIQGLRALQFPPPSASAAAHDDGSPGQACDSPLVRSRIRPLVYL</sequence>
<dbReference type="HOGENOM" id="CLU_1778435_0_0_1"/>
<keyword evidence="2" id="KW-1185">Reference proteome</keyword>
<evidence type="ECO:0000313" key="1">
    <source>
        <dbReference type="EMBL" id="EFQ95606.1"/>
    </source>
</evidence>
<reference evidence="1 2" key="1">
    <citation type="journal article" date="2010" name="Genome Biol.">
        <title>A first genome assembly of the barley fungal pathogen Pyrenophora teres f. teres.</title>
        <authorList>
            <person name="Ellwood S.R."/>
            <person name="Liu Z."/>
            <person name="Syme R.A."/>
            <person name="Lai Z."/>
            <person name="Hane J.K."/>
            <person name="Keiper F."/>
            <person name="Moffat C.S."/>
            <person name="Oliver R.P."/>
            <person name="Friesen T.L."/>
        </authorList>
    </citation>
    <scope>NUCLEOTIDE SEQUENCE [LARGE SCALE GENOMIC DNA]</scope>
    <source>
        <strain evidence="1 2">0-1</strain>
    </source>
</reference>